<gene>
    <name evidence="8" type="ORF">N4264_16330</name>
</gene>
<sequence>MSPRPWLLFAAGLLVGTLATAWWTSTRPSTPTTPPVPERKVLYWYDPMVPNQHFPQPGKSPFMDMALVPKYADEPAAPGSVAIDPRLVQNSGLRTGRATRASLRSPVYAPATIEADERLVSAVQARVPGIVETLHLRTPFSAVRAGQPLLTILAPEWTAAQEEYLALRRATAPGLDALQAAARRRLVLLGMDDVAIRQVERSGTAQTRHVVRSPRDGVLRELAVREGASVSPGAAMGQVAGLDTVWVQASVAETQIAHVTVGTRADITVPTWPGERRSGVVDTVLPLLDPATRTRTIRITLDNEGHRLVPGMTAQVHFAREGDVAVQVPSEAVIATGRRHVVIVRDDGGFRAQEVRIGEESGDRTAILEGIAENEEVVLSGQFLIDSEASLRGTLARLENPQAEVTPAFDATGIVEAIDGTQWTIATDSIDALDMPAMRMGFTAPPSAGIAPQPVGDRVQLRFRRNAEAWELVAVTPVSADTQDRRP</sequence>
<evidence type="ECO:0000259" key="5">
    <source>
        <dbReference type="Pfam" id="PF25919"/>
    </source>
</evidence>
<dbReference type="Pfam" id="PF25954">
    <property type="entry name" value="Beta-barrel_RND_2"/>
    <property type="match status" value="1"/>
</dbReference>
<dbReference type="Gene3D" id="2.40.50.320">
    <property type="entry name" value="Copper binding periplasmic protein CusF"/>
    <property type="match status" value="1"/>
</dbReference>
<evidence type="ECO:0000256" key="1">
    <source>
        <dbReference type="ARBA" id="ARBA00009477"/>
    </source>
</evidence>
<dbReference type="InterPro" id="IPR058649">
    <property type="entry name" value="CzcB_C"/>
</dbReference>
<accession>A0ABY6B8W6</accession>
<dbReference type="InterPro" id="IPR042230">
    <property type="entry name" value="CusF_sf"/>
</dbReference>
<dbReference type="InterPro" id="IPR045800">
    <property type="entry name" value="HMBD"/>
</dbReference>
<reference evidence="8" key="1">
    <citation type="submission" date="2022-09" db="EMBL/GenBank/DDBJ databases">
        <title>Tahibacter sp. nov., isolated from a fresh water.</title>
        <authorList>
            <person name="Baek J.H."/>
            <person name="Lee J.K."/>
            <person name="Kim J.M."/>
            <person name="Jeon C.O."/>
        </authorList>
    </citation>
    <scope>NUCLEOTIDE SEQUENCE</scope>
    <source>
        <strain evidence="8">W38</strain>
    </source>
</reference>
<proteinExistence type="inferred from homology"/>
<dbReference type="Pfam" id="PF19335">
    <property type="entry name" value="HMBD"/>
    <property type="match status" value="1"/>
</dbReference>
<dbReference type="InterPro" id="IPR021647">
    <property type="entry name" value="CusF_Ec"/>
</dbReference>
<dbReference type="InterPro" id="IPR006143">
    <property type="entry name" value="RND_pump_MFP"/>
</dbReference>
<dbReference type="Gene3D" id="2.40.420.20">
    <property type="match status" value="1"/>
</dbReference>
<protein>
    <submittedName>
        <fullName evidence="8">Efflux RND transporter periplasmic adaptor subunit</fullName>
    </submittedName>
</protein>
<evidence type="ECO:0000313" key="8">
    <source>
        <dbReference type="EMBL" id="UXI66315.1"/>
    </source>
</evidence>
<evidence type="ECO:0000313" key="9">
    <source>
        <dbReference type="Proteomes" id="UP001064632"/>
    </source>
</evidence>
<dbReference type="Pfam" id="PF25869">
    <property type="entry name" value="3HB_CusB"/>
    <property type="match status" value="1"/>
</dbReference>
<feature type="domain" description="CzcB-like C-terminal circularly permuted SH3-like" evidence="7">
    <location>
        <begin position="326"/>
        <end position="385"/>
    </location>
</feature>
<dbReference type="Pfam" id="PF25975">
    <property type="entry name" value="CzcB_C"/>
    <property type="match status" value="1"/>
</dbReference>
<dbReference type="InterPro" id="IPR058792">
    <property type="entry name" value="Beta-barrel_RND_2"/>
</dbReference>
<organism evidence="8 9">
    <name type="scientific">Tahibacter amnicola</name>
    <dbReference type="NCBI Taxonomy" id="2976241"/>
    <lineage>
        <taxon>Bacteria</taxon>
        <taxon>Pseudomonadati</taxon>
        <taxon>Pseudomonadota</taxon>
        <taxon>Gammaproteobacteria</taxon>
        <taxon>Lysobacterales</taxon>
        <taxon>Rhodanobacteraceae</taxon>
        <taxon>Tahibacter</taxon>
    </lineage>
</organism>
<dbReference type="Gene3D" id="6.10.140.730">
    <property type="match status" value="1"/>
</dbReference>
<dbReference type="InterPro" id="IPR051909">
    <property type="entry name" value="MFP_Cation_Efflux"/>
</dbReference>
<dbReference type="InterPro" id="IPR058791">
    <property type="entry name" value="3HB_CusB"/>
</dbReference>
<feature type="domain" description="Heavy metal binding" evidence="3">
    <location>
        <begin position="43"/>
        <end position="70"/>
    </location>
</feature>
<dbReference type="PANTHER" id="PTHR30097">
    <property type="entry name" value="CATION EFFLUX SYSTEM PROTEIN CUSB"/>
    <property type="match status" value="1"/>
</dbReference>
<feature type="domain" description="CusB-like barrel-sandwich hybrid" evidence="5">
    <location>
        <begin position="120"/>
        <end position="239"/>
    </location>
</feature>
<dbReference type="Pfam" id="PF11604">
    <property type="entry name" value="CusF_Ec"/>
    <property type="match status" value="1"/>
</dbReference>
<dbReference type="Pfam" id="PF25919">
    <property type="entry name" value="BSH_CusB"/>
    <property type="match status" value="1"/>
</dbReference>
<evidence type="ECO:0000259" key="3">
    <source>
        <dbReference type="Pfam" id="PF19335"/>
    </source>
</evidence>
<dbReference type="PANTHER" id="PTHR30097:SF15">
    <property type="entry name" value="CATION EFFLUX SYSTEM PROTEIN CUSB"/>
    <property type="match status" value="1"/>
</dbReference>
<feature type="domain" description="CusB-like beta-barrel" evidence="6">
    <location>
        <begin position="244"/>
        <end position="321"/>
    </location>
</feature>
<dbReference type="RefSeq" id="WP_261693299.1">
    <property type="nucleotide sequence ID" value="NZ_CP104694.1"/>
</dbReference>
<dbReference type="EMBL" id="CP104694">
    <property type="protein sequence ID" value="UXI66315.1"/>
    <property type="molecule type" value="Genomic_DNA"/>
</dbReference>
<feature type="domain" description="CusB-like three alpha-helical bundle" evidence="4">
    <location>
        <begin position="156"/>
        <end position="207"/>
    </location>
</feature>
<dbReference type="InterPro" id="IPR058790">
    <property type="entry name" value="BSH_CusB"/>
</dbReference>
<dbReference type="NCBIfam" id="TIGR01730">
    <property type="entry name" value="RND_mfp"/>
    <property type="match status" value="1"/>
</dbReference>
<dbReference type="SUPFAM" id="SSF111369">
    <property type="entry name" value="HlyD-like secretion proteins"/>
    <property type="match status" value="1"/>
</dbReference>
<dbReference type="Proteomes" id="UP001064632">
    <property type="component" value="Chromosome"/>
</dbReference>
<dbReference type="Gene3D" id="2.40.30.170">
    <property type="match status" value="1"/>
</dbReference>
<name>A0ABY6B8W6_9GAMM</name>
<keyword evidence="9" id="KW-1185">Reference proteome</keyword>
<evidence type="ECO:0000256" key="2">
    <source>
        <dbReference type="ARBA" id="ARBA00022448"/>
    </source>
</evidence>
<comment type="similarity">
    <text evidence="1">Belongs to the membrane fusion protein (MFP) (TC 8.A.1) family.</text>
</comment>
<evidence type="ECO:0000259" key="4">
    <source>
        <dbReference type="Pfam" id="PF25869"/>
    </source>
</evidence>
<evidence type="ECO:0000259" key="7">
    <source>
        <dbReference type="Pfam" id="PF25975"/>
    </source>
</evidence>
<evidence type="ECO:0000259" key="6">
    <source>
        <dbReference type="Pfam" id="PF25954"/>
    </source>
</evidence>
<keyword evidence="2" id="KW-0813">Transport</keyword>